<proteinExistence type="predicted"/>
<organism evidence="2 3">
    <name type="scientific">Polyplax serrata</name>
    <name type="common">Common mouse louse</name>
    <dbReference type="NCBI Taxonomy" id="468196"/>
    <lineage>
        <taxon>Eukaryota</taxon>
        <taxon>Metazoa</taxon>
        <taxon>Ecdysozoa</taxon>
        <taxon>Arthropoda</taxon>
        <taxon>Hexapoda</taxon>
        <taxon>Insecta</taxon>
        <taxon>Pterygota</taxon>
        <taxon>Neoptera</taxon>
        <taxon>Paraneoptera</taxon>
        <taxon>Psocodea</taxon>
        <taxon>Troctomorpha</taxon>
        <taxon>Phthiraptera</taxon>
        <taxon>Anoplura</taxon>
        <taxon>Polyplacidae</taxon>
        <taxon>Polyplax</taxon>
    </lineage>
</organism>
<name>A0ABR1AZH2_POLSC</name>
<evidence type="ECO:0000313" key="2">
    <source>
        <dbReference type="EMBL" id="KAK6631515.1"/>
    </source>
</evidence>
<dbReference type="Proteomes" id="UP001359485">
    <property type="component" value="Unassembled WGS sequence"/>
</dbReference>
<feature type="compositionally biased region" description="Low complexity" evidence="1">
    <location>
        <begin position="1"/>
        <end position="20"/>
    </location>
</feature>
<gene>
    <name evidence="2" type="ORF">RUM44_006042</name>
</gene>
<evidence type="ECO:0000313" key="3">
    <source>
        <dbReference type="Proteomes" id="UP001359485"/>
    </source>
</evidence>
<keyword evidence="3" id="KW-1185">Reference proteome</keyword>
<dbReference type="EMBL" id="JAWJWF010000006">
    <property type="protein sequence ID" value="KAK6631515.1"/>
    <property type="molecule type" value="Genomic_DNA"/>
</dbReference>
<reference evidence="2 3" key="1">
    <citation type="submission" date="2023-09" db="EMBL/GenBank/DDBJ databases">
        <title>Genomes of two closely related lineages of the louse Polyplax serrata with different host specificities.</title>
        <authorList>
            <person name="Martinu J."/>
            <person name="Tarabai H."/>
            <person name="Stefka J."/>
            <person name="Hypsa V."/>
        </authorList>
    </citation>
    <scope>NUCLEOTIDE SEQUENCE [LARGE SCALE GENOMIC DNA]</scope>
    <source>
        <strain evidence="2">98ZLc_SE</strain>
    </source>
</reference>
<evidence type="ECO:0000256" key="1">
    <source>
        <dbReference type="SAM" id="MobiDB-lite"/>
    </source>
</evidence>
<protein>
    <submittedName>
        <fullName evidence="2">Uncharacterized protein</fullName>
    </submittedName>
</protein>
<sequence length="242" mass="27261">MSILSSFSFSRPPPQSFQDSKSVLLSPDSTSVYSAEDITKLREIIRPAQEKLQEVLKRIEGAESENSNITYERYVALLNTYNVLSKDVPITIRDAVIKGIESKKLLTKHDCITKAGNEVITKLEGTFNKAHEDSEQLKRNVLVTIRSHNVILLGLVDYLAGLQQSKEAEIKVEDSVVAVAKILQDVTEKVNTFTDVVNQINAKVEDIKFKFFEEYVDIIHKAENTLRKSHADGVRKVVQCLK</sequence>
<feature type="region of interest" description="Disordered" evidence="1">
    <location>
        <begin position="1"/>
        <end position="21"/>
    </location>
</feature>
<comment type="caution">
    <text evidence="2">The sequence shown here is derived from an EMBL/GenBank/DDBJ whole genome shotgun (WGS) entry which is preliminary data.</text>
</comment>
<accession>A0ABR1AZH2</accession>